<keyword evidence="4" id="KW-1185">Reference proteome</keyword>
<dbReference type="OrthoDB" id="6810874at2"/>
<dbReference type="InterPro" id="IPR035900">
    <property type="entry name" value="Colicin_E_sf"/>
</dbReference>
<dbReference type="SUPFAM" id="SSF47345">
    <property type="entry name" value="Colicin E immunity proteins"/>
    <property type="match status" value="1"/>
</dbReference>
<evidence type="ECO:0000313" key="3">
    <source>
        <dbReference type="EMBL" id="RJG09820.1"/>
    </source>
</evidence>
<keyword evidence="2" id="KW-0079">Bacteriocin immunity</keyword>
<sequence length="84" mass="9136">MANISDYTEAEFIGFIQKIRAANKGGSDEELGELLAQFRALTGHPDGTDLIFYPEPGEDNSAEGVTQTVKQWRAAQGLTGFKSE</sequence>
<reference evidence="3 4" key="1">
    <citation type="submission" date="2018-09" db="EMBL/GenBank/DDBJ databases">
        <authorList>
            <person name="Zhu H."/>
        </authorList>
    </citation>
    <scope>NUCLEOTIDE SEQUENCE [LARGE SCALE GENOMIC DNA]</scope>
    <source>
        <strain evidence="3 4">K1S02-6</strain>
    </source>
</reference>
<proteinExistence type="inferred from homology"/>
<protein>
    <submittedName>
        <fullName evidence="3">Bacteriocin immunity protein</fullName>
    </submittedName>
</protein>
<evidence type="ECO:0000256" key="1">
    <source>
        <dbReference type="ARBA" id="ARBA00009346"/>
    </source>
</evidence>
<name>A0A418XBH4_9PSED</name>
<evidence type="ECO:0000313" key="4">
    <source>
        <dbReference type="Proteomes" id="UP000284021"/>
    </source>
</evidence>
<dbReference type="Proteomes" id="UP000284021">
    <property type="component" value="Unassembled WGS sequence"/>
</dbReference>
<dbReference type="InterPro" id="IPR000290">
    <property type="entry name" value="Colicin_pyocin"/>
</dbReference>
<gene>
    <name evidence="3" type="ORF">D3879_17320</name>
</gene>
<evidence type="ECO:0000256" key="2">
    <source>
        <dbReference type="ARBA" id="ARBA00023025"/>
    </source>
</evidence>
<dbReference type="Gene3D" id="1.10.1200.20">
    <property type="entry name" value="Colicin E immunity protein"/>
    <property type="match status" value="1"/>
</dbReference>
<comment type="caution">
    <text evidence="3">The sequence shown here is derived from an EMBL/GenBank/DDBJ whole genome shotgun (WGS) entry which is preliminary data.</text>
</comment>
<dbReference type="EMBL" id="QYUR01000006">
    <property type="protein sequence ID" value="RJG09820.1"/>
    <property type="molecule type" value="Genomic_DNA"/>
</dbReference>
<dbReference type="AlphaFoldDB" id="A0A418XBH4"/>
<organism evidence="3 4">
    <name type="scientific">Pseudomonas cavernicola</name>
    <dbReference type="NCBI Taxonomy" id="2320866"/>
    <lineage>
        <taxon>Bacteria</taxon>
        <taxon>Pseudomonadati</taxon>
        <taxon>Pseudomonadota</taxon>
        <taxon>Gammaproteobacteria</taxon>
        <taxon>Pseudomonadales</taxon>
        <taxon>Pseudomonadaceae</taxon>
        <taxon>Pseudomonas</taxon>
    </lineage>
</organism>
<accession>A0A418XBH4</accession>
<dbReference type="RefSeq" id="WP_119955512.1">
    <property type="nucleotide sequence ID" value="NZ_QYUR01000006.1"/>
</dbReference>
<dbReference type="GO" id="GO:0015643">
    <property type="term" value="F:toxic substance binding"/>
    <property type="evidence" value="ECO:0007669"/>
    <property type="project" value="InterPro"/>
</dbReference>
<dbReference type="Pfam" id="PF01320">
    <property type="entry name" value="Colicin_Pyocin"/>
    <property type="match status" value="1"/>
</dbReference>
<dbReference type="CDD" id="cd16363">
    <property type="entry name" value="Col_Im_like"/>
    <property type="match status" value="1"/>
</dbReference>
<dbReference type="PRINTS" id="PR01299">
    <property type="entry name" value="PYOCIN"/>
</dbReference>
<comment type="similarity">
    <text evidence="1">Belongs to the colicins ColE2/ColE8/ColE9 and pyocins S1/S2 family.</text>
</comment>
<dbReference type="GO" id="GO:0030153">
    <property type="term" value="P:bacteriocin immunity"/>
    <property type="evidence" value="ECO:0007669"/>
    <property type="project" value="UniProtKB-KW"/>
</dbReference>